<accession>J0S911</accession>
<organism evidence="1 2">
    <name type="scientific">Methanofollis liminatans DSM 4140</name>
    <dbReference type="NCBI Taxonomy" id="28892"/>
    <lineage>
        <taxon>Archaea</taxon>
        <taxon>Methanobacteriati</taxon>
        <taxon>Methanobacteriota</taxon>
        <taxon>Stenosarchaea group</taxon>
        <taxon>Methanomicrobia</taxon>
        <taxon>Methanomicrobiales</taxon>
        <taxon>Methanomicrobiaceae</taxon>
        <taxon>Methanofollis</taxon>
    </lineage>
</organism>
<dbReference type="AlphaFoldDB" id="J0S911"/>
<evidence type="ECO:0000313" key="1">
    <source>
        <dbReference type="EMBL" id="EJG07094.1"/>
    </source>
</evidence>
<gene>
    <name evidence="1" type="ORF">Metli_1137</name>
</gene>
<dbReference type="EMBL" id="CM001555">
    <property type="protein sequence ID" value="EJG07094.1"/>
    <property type="molecule type" value="Genomic_DNA"/>
</dbReference>
<evidence type="ECO:0000313" key="2">
    <source>
        <dbReference type="Proteomes" id="UP000005095"/>
    </source>
</evidence>
<proteinExistence type="predicted"/>
<dbReference type="HOGENOM" id="CLU_2581445_0_0_2"/>
<dbReference type="Proteomes" id="UP000005095">
    <property type="component" value="Chromosome"/>
</dbReference>
<protein>
    <submittedName>
        <fullName evidence="1">Uncharacterized protein</fullName>
    </submittedName>
</protein>
<reference evidence="1 2" key="1">
    <citation type="submission" date="2011-08" db="EMBL/GenBank/DDBJ databases">
        <title>The complete genome of Methanofollis liminatans DSM 4140.</title>
        <authorList>
            <consortium name="US DOE Joint Genome Institute (JGI-PGF)"/>
            <person name="Lucas S."/>
            <person name="Han J."/>
            <person name="Lapidus A."/>
            <person name="Bruce D."/>
            <person name="Goodwin L."/>
            <person name="Pitluck S."/>
            <person name="Peters L."/>
            <person name="Kyrpides N."/>
            <person name="Mavromatis K."/>
            <person name="Ivanova N."/>
            <person name="Mikhailova N."/>
            <person name="Lu M."/>
            <person name="Detter J.C."/>
            <person name="Tapia R."/>
            <person name="Han C."/>
            <person name="Land M."/>
            <person name="Hauser L."/>
            <person name="Markowitz V."/>
            <person name="Cheng J.-F."/>
            <person name="Hugenholtz P."/>
            <person name="Woyke T."/>
            <person name="Wu D."/>
            <person name="Spring S."/>
            <person name="Schuler E."/>
            <person name="Brambilla E."/>
            <person name="Klenk H.-P."/>
            <person name="Eisen J.A."/>
        </authorList>
    </citation>
    <scope>NUCLEOTIDE SEQUENCE [LARGE SCALE GENOMIC DNA]</scope>
    <source>
        <strain evidence="1 2">DSM 4140</strain>
    </source>
</reference>
<sequence length="80" mass="8496">MAKFASDRGLHPLTPACDCPGYSGTVGRSICWMKNDGWKCRGGRGGGEPPGTGIGMDQCLSRRARYISVQPVVPDRLSGV</sequence>
<name>J0S911_9EURY</name>
<keyword evidence="2" id="KW-1185">Reference proteome</keyword>